<evidence type="ECO:0000313" key="1">
    <source>
        <dbReference type="EMBL" id="KAF2786483.1"/>
    </source>
</evidence>
<dbReference type="AlphaFoldDB" id="A0A6A6WR90"/>
<proteinExistence type="predicted"/>
<reference evidence="1" key="1">
    <citation type="journal article" date="2020" name="Stud. Mycol.">
        <title>101 Dothideomycetes genomes: a test case for predicting lifestyles and emergence of pathogens.</title>
        <authorList>
            <person name="Haridas S."/>
            <person name="Albert R."/>
            <person name="Binder M."/>
            <person name="Bloem J."/>
            <person name="Labutti K."/>
            <person name="Salamov A."/>
            <person name="Andreopoulos B."/>
            <person name="Baker S."/>
            <person name="Barry K."/>
            <person name="Bills G."/>
            <person name="Bluhm B."/>
            <person name="Cannon C."/>
            <person name="Castanera R."/>
            <person name="Culley D."/>
            <person name="Daum C."/>
            <person name="Ezra D."/>
            <person name="Gonzalez J."/>
            <person name="Henrissat B."/>
            <person name="Kuo A."/>
            <person name="Liang C."/>
            <person name="Lipzen A."/>
            <person name="Lutzoni F."/>
            <person name="Magnuson J."/>
            <person name="Mondo S."/>
            <person name="Nolan M."/>
            <person name="Ohm R."/>
            <person name="Pangilinan J."/>
            <person name="Park H.-J."/>
            <person name="Ramirez L."/>
            <person name="Alfaro M."/>
            <person name="Sun H."/>
            <person name="Tritt A."/>
            <person name="Yoshinaga Y."/>
            <person name="Zwiers L.-H."/>
            <person name="Turgeon B."/>
            <person name="Goodwin S."/>
            <person name="Spatafora J."/>
            <person name="Crous P."/>
            <person name="Grigoriev I."/>
        </authorList>
    </citation>
    <scope>NUCLEOTIDE SEQUENCE</scope>
    <source>
        <strain evidence="1">CBS 109.77</strain>
    </source>
</reference>
<dbReference type="EMBL" id="MU002457">
    <property type="protein sequence ID" value="KAF2786483.1"/>
    <property type="molecule type" value="Genomic_DNA"/>
</dbReference>
<name>A0A6A6WR90_9PLEO</name>
<accession>A0A6A6WR90</accession>
<gene>
    <name evidence="1" type="ORF">K505DRAFT_343768</name>
</gene>
<organism evidence="1 2">
    <name type="scientific">Melanomma pulvis-pyrius CBS 109.77</name>
    <dbReference type="NCBI Taxonomy" id="1314802"/>
    <lineage>
        <taxon>Eukaryota</taxon>
        <taxon>Fungi</taxon>
        <taxon>Dikarya</taxon>
        <taxon>Ascomycota</taxon>
        <taxon>Pezizomycotina</taxon>
        <taxon>Dothideomycetes</taxon>
        <taxon>Pleosporomycetidae</taxon>
        <taxon>Pleosporales</taxon>
        <taxon>Melanommataceae</taxon>
        <taxon>Melanomma</taxon>
    </lineage>
</organism>
<protein>
    <recommendedName>
        <fullName evidence="3">F-box domain-containing protein</fullName>
    </recommendedName>
</protein>
<dbReference type="OrthoDB" id="10677918at2759"/>
<keyword evidence="2" id="KW-1185">Reference proteome</keyword>
<evidence type="ECO:0000313" key="2">
    <source>
        <dbReference type="Proteomes" id="UP000799757"/>
    </source>
</evidence>
<dbReference type="Proteomes" id="UP000799757">
    <property type="component" value="Unassembled WGS sequence"/>
</dbReference>
<evidence type="ECO:0008006" key="3">
    <source>
        <dbReference type="Google" id="ProtNLM"/>
    </source>
</evidence>
<sequence>MSHIERQQLCNIIDSFCDPSRRPPDALGPRLAYLNLGKSRSEYLTALMVLLPNISHLDIYDSNSDWYPCLFYSGKDLPFWLKILGAAALGCDGGISPGFRHLRQIRIRMGPLRLEHISKILLLPTLRTLILVNILHEGDVDPLWWHCTTGASPIEVLALECSLVDSKAVATLISSMRALRDFELTFDPRLLEGPGEGDDNASLPKLHYPTLTGALEKHKSSLERILIDDDSGALLSPIEHSERGHFGCLCMLDRVTTLSASMSAFANGRCELANGNSKREGVFECLPPSLTHLTLGIGAENRVQADGPWLAEVEGLASSCRARLPALQMVVVYEETWEVLSPNYTGPIMAGVERVRDMFAGQGVAFELHTYLL</sequence>